<feature type="transmembrane region" description="Helical" evidence="8">
    <location>
        <begin position="95"/>
        <end position="114"/>
    </location>
</feature>
<comment type="subcellular location">
    <subcellularLocation>
        <location evidence="1">Cell membrane</location>
        <topology evidence="1">Multi-pass membrane protein</topology>
    </subcellularLocation>
</comment>
<sequence length="334" mass="35777">MSNSNVKFWLAIVASLMLLSVILFLSLSYGTINIPFSSVYQFFTFDHASLPAMTNVILSEIRIPRFLLAILVGAGLAMVGALLQTVTKNDLADPFLFGLSAGASAGVVAVISHFDLALGQWSLPVAAFAGATLSAASVILVFFLQKSQGVERLILSGLAVSFLFSAITGYLIYTGDQRSASNILFWSMGGLGLAKWENLPFASVGVILLTLFTMLRWRSLDAMLVDEDTSNSLGVSVKFLRVTVFILSALSTAIFVSLSGVIGFVGLIVPHLAKPFSGPSHRYLLPLCAFMGAMLLSASDLMSRVLIPGQELPIGLMTSAIGSMFILFFVLRKK</sequence>
<accession>A0A8B3D7I5</accession>
<feature type="transmembrane region" description="Helical" evidence="8">
    <location>
        <begin position="312"/>
        <end position="331"/>
    </location>
</feature>
<dbReference type="GO" id="GO:0022857">
    <property type="term" value="F:transmembrane transporter activity"/>
    <property type="evidence" value="ECO:0007669"/>
    <property type="project" value="InterPro"/>
</dbReference>
<evidence type="ECO:0000256" key="4">
    <source>
        <dbReference type="ARBA" id="ARBA00022475"/>
    </source>
</evidence>
<dbReference type="InterPro" id="IPR037294">
    <property type="entry name" value="ABC_BtuC-like"/>
</dbReference>
<feature type="transmembrane region" description="Helical" evidence="8">
    <location>
        <begin position="126"/>
        <end position="144"/>
    </location>
</feature>
<dbReference type="CDD" id="cd06550">
    <property type="entry name" value="TM_ABC_iron-siderophores_like"/>
    <property type="match status" value="1"/>
</dbReference>
<evidence type="ECO:0000256" key="7">
    <source>
        <dbReference type="ARBA" id="ARBA00023136"/>
    </source>
</evidence>
<keyword evidence="7 8" id="KW-0472">Membrane</keyword>
<dbReference type="InterPro" id="IPR000522">
    <property type="entry name" value="ABC_transptr_permease_BtuC"/>
</dbReference>
<name>A0A8B3D7I5_VIBHA</name>
<organism evidence="9 10">
    <name type="scientific">Vibrio harveyi</name>
    <name type="common">Beneckea harveyi</name>
    <dbReference type="NCBI Taxonomy" id="669"/>
    <lineage>
        <taxon>Bacteria</taxon>
        <taxon>Pseudomonadati</taxon>
        <taxon>Pseudomonadota</taxon>
        <taxon>Gammaproteobacteria</taxon>
        <taxon>Vibrionales</taxon>
        <taxon>Vibrionaceae</taxon>
        <taxon>Vibrio</taxon>
    </lineage>
</organism>
<dbReference type="EMBL" id="QOUW02000261">
    <property type="protein sequence ID" value="RIV99175.1"/>
    <property type="molecule type" value="Genomic_DNA"/>
</dbReference>
<dbReference type="PANTHER" id="PTHR30472:SF67">
    <property type="entry name" value="PERMEASE OF ABC TRANSPORTER-RELATED"/>
    <property type="match status" value="1"/>
</dbReference>
<proteinExistence type="inferred from homology"/>
<reference evidence="9 10" key="1">
    <citation type="submission" date="2018-08" db="EMBL/GenBank/DDBJ databases">
        <title>Vibrio harveyi strains pathogenic to white snook Centropomus viridis Lockington (1877) and potential probiotic bacteria.</title>
        <authorList>
            <person name="Soto-Rodriguez S."/>
            <person name="Gomez-Gil B."/>
            <person name="Lozano-Olvera R."/>
        </authorList>
    </citation>
    <scope>NUCLEOTIDE SEQUENCE [LARGE SCALE GENOMIC DNA]</scope>
    <source>
        <strain evidence="9 10">CAIM 1508</strain>
    </source>
</reference>
<evidence type="ECO:0000256" key="3">
    <source>
        <dbReference type="ARBA" id="ARBA00022448"/>
    </source>
</evidence>
<keyword evidence="4" id="KW-1003">Cell membrane</keyword>
<feature type="transmembrane region" description="Helical" evidence="8">
    <location>
        <begin position="201"/>
        <end position="219"/>
    </location>
</feature>
<evidence type="ECO:0000256" key="1">
    <source>
        <dbReference type="ARBA" id="ARBA00004651"/>
    </source>
</evidence>
<keyword evidence="3" id="KW-0813">Transport</keyword>
<dbReference type="PANTHER" id="PTHR30472">
    <property type="entry name" value="FERRIC ENTEROBACTIN TRANSPORT SYSTEM PERMEASE PROTEIN"/>
    <property type="match status" value="1"/>
</dbReference>
<dbReference type="RefSeq" id="WP_114093181.1">
    <property type="nucleotide sequence ID" value="NZ_QOUW02000261.1"/>
</dbReference>
<evidence type="ECO:0000256" key="2">
    <source>
        <dbReference type="ARBA" id="ARBA00007935"/>
    </source>
</evidence>
<feature type="transmembrane region" description="Helical" evidence="8">
    <location>
        <begin position="239"/>
        <end position="272"/>
    </location>
</feature>
<dbReference type="AlphaFoldDB" id="A0A8B3D7I5"/>
<dbReference type="GO" id="GO:0033214">
    <property type="term" value="P:siderophore-iron import into cell"/>
    <property type="evidence" value="ECO:0007669"/>
    <property type="project" value="TreeGrafter"/>
</dbReference>
<evidence type="ECO:0000256" key="5">
    <source>
        <dbReference type="ARBA" id="ARBA00022692"/>
    </source>
</evidence>
<feature type="transmembrane region" description="Helical" evidence="8">
    <location>
        <begin position="153"/>
        <end position="173"/>
    </location>
</feature>
<dbReference type="Pfam" id="PF01032">
    <property type="entry name" value="FecCD"/>
    <property type="match status" value="1"/>
</dbReference>
<evidence type="ECO:0000313" key="10">
    <source>
        <dbReference type="Proteomes" id="UP000253437"/>
    </source>
</evidence>
<dbReference type="FunFam" id="1.10.3470.10:FF:000001">
    <property type="entry name" value="Vitamin B12 ABC transporter permease BtuC"/>
    <property type="match status" value="1"/>
</dbReference>
<evidence type="ECO:0000256" key="6">
    <source>
        <dbReference type="ARBA" id="ARBA00022989"/>
    </source>
</evidence>
<evidence type="ECO:0000256" key="8">
    <source>
        <dbReference type="SAM" id="Phobius"/>
    </source>
</evidence>
<comment type="caution">
    <text evidence="9">The sequence shown here is derived from an EMBL/GenBank/DDBJ whole genome shotgun (WGS) entry which is preliminary data.</text>
</comment>
<dbReference type="GO" id="GO:0005886">
    <property type="term" value="C:plasma membrane"/>
    <property type="evidence" value="ECO:0007669"/>
    <property type="project" value="UniProtKB-SubCell"/>
</dbReference>
<comment type="similarity">
    <text evidence="2">Belongs to the binding-protein-dependent transport system permease family. FecCD subfamily.</text>
</comment>
<gene>
    <name evidence="9" type="ORF">DS957_028265</name>
</gene>
<protein>
    <submittedName>
        <fullName evidence="9">Iron ABC transporter permease</fullName>
    </submittedName>
</protein>
<keyword evidence="5 8" id="KW-0812">Transmembrane</keyword>
<feature type="transmembrane region" description="Helical" evidence="8">
    <location>
        <begin position="63"/>
        <end position="83"/>
    </location>
</feature>
<dbReference type="SUPFAM" id="SSF81345">
    <property type="entry name" value="ABC transporter involved in vitamin B12 uptake, BtuC"/>
    <property type="match status" value="1"/>
</dbReference>
<dbReference type="Gene3D" id="1.10.3470.10">
    <property type="entry name" value="ABC transporter involved in vitamin B12 uptake, BtuC"/>
    <property type="match status" value="1"/>
</dbReference>
<keyword evidence="6 8" id="KW-1133">Transmembrane helix</keyword>
<evidence type="ECO:0000313" key="9">
    <source>
        <dbReference type="EMBL" id="RIV99175.1"/>
    </source>
</evidence>
<dbReference type="Proteomes" id="UP000253437">
    <property type="component" value="Unassembled WGS sequence"/>
</dbReference>